<dbReference type="Proteomes" id="UP000724584">
    <property type="component" value="Unassembled WGS sequence"/>
</dbReference>
<name>A0ACB7PQS1_9PEZI</name>
<sequence>MATRPALCVQGTAAYLTLMIPPKVVTGLELVCHPHAHKLASRPVCSLWRNCAPRNGGPRQQASLTPQNHETTALTR</sequence>
<comment type="caution">
    <text evidence="1">The sequence shown here is derived from an EMBL/GenBank/DDBJ whole genome shotgun (WGS) entry which is preliminary data.</text>
</comment>
<gene>
    <name evidence="1" type="ORF">F5144DRAFT_54981</name>
</gene>
<proteinExistence type="predicted"/>
<dbReference type="EMBL" id="JAGIZQ010000001">
    <property type="protein sequence ID" value="KAH6650642.1"/>
    <property type="molecule type" value="Genomic_DNA"/>
</dbReference>
<keyword evidence="2" id="KW-1185">Reference proteome</keyword>
<accession>A0ACB7PQS1</accession>
<reference evidence="1 2" key="1">
    <citation type="journal article" date="2021" name="Nat. Commun.">
        <title>Genetic determinants of endophytism in the Arabidopsis root mycobiome.</title>
        <authorList>
            <person name="Mesny F."/>
            <person name="Miyauchi S."/>
            <person name="Thiergart T."/>
            <person name="Pickel B."/>
            <person name="Atanasova L."/>
            <person name="Karlsson M."/>
            <person name="Huettel B."/>
            <person name="Barry K.W."/>
            <person name="Haridas S."/>
            <person name="Chen C."/>
            <person name="Bauer D."/>
            <person name="Andreopoulos W."/>
            <person name="Pangilinan J."/>
            <person name="LaButti K."/>
            <person name="Riley R."/>
            <person name="Lipzen A."/>
            <person name="Clum A."/>
            <person name="Drula E."/>
            <person name="Henrissat B."/>
            <person name="Kohler A."/>
            <person name="Grigoriev I.V."/>
            <person name="Martin F.M."/>
            <person name="Hacquard S."/>
        </authorList>
    </citation>
    <scope>NUCLEOTIDE SEQUENCE [LARGE SCALE GENOMIC DNA]</scope>
    <source>
        <strain evidence="1 2">MPI-SDFR-AT-0079</strain>
    </source>
</reference>
<evidence type="ECO:0000313" key="1">
    <source>
        <dbReference type="EMBL" id="KAH6650642.1"/>
    </source>
</evidence>
<organism evidence="1 2">
    <name type="scientific">Chaetomium tenue</name>
    <dbReference type="NCBI Taxonomy" id="1854479"/>
    <lineage>
        <taxon>Eukaryota</taxon>
        <taxon>Fungi</taxon>
        <taxon>Dikarya</taxon>
        <taxon>Ascomycota</taxon>
        <taxon>Pezizomycotina</taxon>
        <taxon>Sordariomycetes</taxon>
        <taxon>Sordariomycetidae</taxon>
        <taxon>Sordariales</taxon>
        <taxon>Chaetomiaceae</taxon>
        <taxon>Chaetomium</taxon>
    </lineage>
</organism>
<protein>
    <submittedName>
        <fullName evidence="1">Uncharacterized protein</fullName>
    </submittedName>
</protein>
<evidence type="ECO:0000313" key="2">
    <source>
        <dbReference type="Proteomes" id="UP000724584"/>
    </source>
</evidence>